<name>A0AAU7DQG2_9BACT</name>
<dbReference type="InterPro" id="IPR023286">
    <property type="entry name" value="ABATE_dom_sf"/>
</dbReference>
<accession>A0AAU7DQG2</accession>
<protein>
    <recommendedName>
        <fullName evidence="3">Zinc finger CGNR domain-containing protein</fullName>
    </recommendedName>
</protein>
<proteinExistence type="predicted"/>
<dbReference type="EMBL" id="CP121196">
    <property type="protein sequence ID" value="XBH20048.1"/>
    <property type="molecule type" value="Genomic_DNA"/>
</dbReference>
<evidence type="ECO:0008006" key="3">
    <source>
        <dbReference type="Google" id="ProtNLM"/>
    </source>
</evidence>
<gene>
    <name evidence="2" type="ORF">P8935_12165</name>
</gene>
<feature type="region of interest" description="Disordered" evidence="1">
    <location>
        <begin position="204"/>
        <end position="223"/>
    </location>
</feature>
<dbReference type="RefSeq" id="WP_348265272.1">
    <property type="nucleotide sequence ID" value="NZ_CP121196.1"/>
</dbReference>
<dbReference type="SUPFAM" id="SSF160904">
    <property type="entry name" value="Jann2411-like"/>
    <property type="match status" value="1"/>
</dbReference>
<organism evidence="2">
    <name type="scientific">Telmatobacter sp. DSM 110680</name>
    <dbReference type="NCBI Taxonomy" id="3036704"/>
    <lineage>
        <taxon>Bacteria</taxon>
        <taxon>Pseudomonadati</taxon>
        <taxon>Acidobacteriota</taxon>
        <taxon>Terriglobia</taxon>
        <taxon>Terriglobales</taxon>
        <taxon>Acidobacteriaceae</taxon>
        <taxon>Telmatobacter</taxon>
    </lineage>
</organism>
<evidence type="ECO:0000256" key="1">
    <source>
        <dbReference type="SAM" id="MobiDB-lite"/>
    </source>
</evidence>
<reference evidence="2" key="1">
    <citation type="submission" date="2023-03" db="EMBL/GenBank/DDBJ databases">
        <title>Edaphobacter sp.</title>
        <authorList>
            <person name="Huber K.J."/>
            <person name="Papendorf J."/>
            <person name="Pilke C."/>
            <person name="Bunk B."/>
            <person name="Sproeer C."/>
            <person name="Pester M."/>
        </authorList>
    </citation>
    <scope>NUCLEOTIDE SEQUENCE</scope>
    <source>
        <strain evidence="2">DSM 110680</strain>
    </source>
</reference>
<dbReference type="AlphaFoldDB" id="A0AAU7DQG2"/>
<evidence type="ECO:0000313" key="2">
    <source>
        <dbReference type="EMBL" id="XBH20048.1"/>
    </source>
</evidence>
<sequence length="223" mass="25669">MSQNISLPISLIPLAWKRADLGPVSKREFFEDPGSTSLRYRFVEKESKCDLFDSWRLRDDFLGWSIEDWQAFFYMAGKWSGVGYITQSDFAEWQQLLREALVHPAKDWKSLARQFALQKVSRLAGPMRILFDWQGDVPIAKVVLTDSLTAIIATIQVDALRGAKFRVCARHDCKSAPFRIEARHKIYCDSDCAHLVAVRNSRERAANAEPSSRVMKSQKRKQR</sequence>